<dbReference type="InterPro" id="IPR015424">
    <property type="entry name" value="PyrdxlP-dep_Trfase"/>
</dbReference>
<dbReference type="AlphaFoldDB" id="A0A2P6NC41"/>
<feature type="domain" description="Aminotransferase class I/classII large" evidence="9">
    <location>
        <begin position="237"/>
        <end position="597"/>
    </location>
</feature>
<dbReference type="InterPro" id="IPR050087">
    <property type="entry name" value="AON_synthase_class-II"/>
</dbReference>
<dbReference type="GO" id="GO:0046512">
    <property type="term" value="P:sphingosine biosynthetic process"/>
    <property type="evidence" value="ECO:0007669"/>
    <property type="project" value="TreeGrafter"/>
</dbReference>
<dbReference type="FunCoup" id="A0A2P6NC41">
    <property type="interactions" value="139"/>
</dbReference>
<comment type="catalytic activity">
    <reaction evidence="6">
        <text>L-serine + hexadecanoyl-CoA + H(+) = 3-oxosphinganine + CO2 + CoA</text>
        <dbReference type="Rhea" id="RHEA:14761"/>
        <dbReference type="ChEBI" id="CHEBI:15378"/>
        <dbReference type="ChEBI" id="CHEBI:16526"/>
        <dbReference type="ChEBI" id="CHEBI:33384"/>
        <dbReference type="ChEBI" id="CHEBI:57287"/>
        <dbReference type="ChEBI" id="CHEBI:57379"/>
        <dbReference type="ChEBI" id="CHEBI:58299"/>
        <dbReference type="EC" id="2.3.1.50"/>
    </reaction>
</comment>
<dbReference type="GO" id="GO:0016020">
    <property type="term" value="C:membrane"/>
    <property type="evidence" value="ECO:0007669"/>
    <property type="project" value="GOC"/>
</dbReference>
<dbReference type="PANTHER" id="PTHR13693">
    <property type="entry name" value="CLASS II AMINOTRANSFERASE/8-AMINO-7-OXONONANOATE SYNTHASE"/>
    <property type="match status" value="1"/>
</dbReference>
<keyword evidence="4" id="KW-0808">Transferase</keyword>
<dbReference type="InterPro" id="IPR001917">
    <property type="entry name" value="Aminotrans_II_pyridoxalP_BS"/>
</dbReference>
<dbReference type="Pfam" id="PF00155">
    <property type="entry name" value="Aminotran_1_2"/>
    <property type="match status" value="1"/>
</dbReference>
<dbReference type="Gene3D" id="3.90.1150.10">
    <property type="entry name" value="Aspartate Aminotransferase, domain 1"/>
    <property type="match status" value="1"/>
</dbReference>
<evidence type="ECO:0000256" key="2">
    <source>
        <dbReference type="ARBA" id="ARBA00008392"/>
    </source>
</evidence>
<organism evidence="10 11">
    <name type="scientific">Planoprotostelium fungivorum</name>
    <dbReference type="NCBI Taxonomy" id="1890364"/>
    <lineage>
        <taxon>Eukaryota</taxon>
        <taxon>Amoebozoa</taxon>
        <taxon>Evosea</taxon>
        <taxon>Variosea</taxon>
        <taxon>Cavosteliida</taxon>
        <taxon>Cavosteliaceae</taxon>
        <taxon>Planoprotostelium</taxon>
    </lineage>
</organism>
<protein>
    <recommendedName>
        <fullName evidence="3">serine C-palmitoyltransferase</fullName>
        <ecNumber evidence="3">2.3.1.50</ecNumber>
    </recommendedName>
</protein>
<evidence type="ECO:0000256" key="3">
    <source>
        <dbReference type="ARBA" id="ARBA00013220"/>
    </source>
</evidence>
<evidence type="ECO:0000259" key="9">
    <source>
        <dbReference type="Pfam" id="PF00155"/>
    </source>
</evidence>
<feature type="region of interest" description="Disordered" evidence="8">
    <location>
        <begin position="74"/>
        <end position="101"/>
    </location>
</feature>
<dbReference type="STRING" id="1890364.A0A2P6NC41"/>
<keyword evidence="5 7" id="KW-0663">Pyridoxal phosphate</keyword>
<comment type="caution">
    <text evidence="10">The sequence shown here is derived from an EMBL/GenBank/DDBJ whole genome shotgun (WGS) entry which is preliminary data.</text>
</comment>
<evidence type="ECO:0000256" key="4">
    <source>
        <dbReference type="ARBA" id="ARBA00022679"/>
    </source>
</evidence>
<reference evidence="10 11" key="1">
    <citation type="journal article" date="2018" name="Genome Biol. Evol.">
        <title>Multiple Roots of Fruiting Body Formation in Amoebozoa.</title>
        <authorList>
            <person name="Hillmann F."/>
            <person name="Forbes G."/>
            <person name="Novohradska S."/>
            <person name="Ferling I."/>
            <person name="Riege K."/>
            <person name="Groth M."/>
            <person name="Westermann M."/>
            <person name="Marz M."/>
            <person name="Spaller T."/>
            <person name="Winckler T."/>
            <person name="Schaap P."/>
            <person name="Glockner G."/>
        </authorList>
    </citation>
    <scope>NUCLEOTIDE SEQUENCE [LARGE SCALE GENOMIC DNA]</scope>
    <source>
        <strain evidence="10 11">Jena</strain>
    </source>
</reference>
<evidence type="ECO:0000256" key="6">
    <source>
        <dbReference type="ARBA" id="ARBA00048528"/>
    </source>
</evidence>
<evidence type="ECO:0000256" key="8">
    <source>
        <dbReference type="SAM" id="MobiDB-lite"/>
    </source>
</evidence>
<dbReference type="PROSITE" id="PS00599">
    <property type="entry name" value="AA_TRANSFER_CLASS_2"/>
    <property type="match status" value="1"/>
</dbReference>
<dbReference type="EC" id="2.3.1.50" evidence="3"/>
<dbReference type="SUPFAM" id="SSF53383">
    <property type="entry name" value="PLP-dependent transferases"/>
    <property type="match status" value="1"/>
</dbReference>
<dbReference type="GO" id="GO:0030170">
    <property type="term" value="F:pyridoxal phosphate binding"/>
    <property type="evidence" value="ECO:0007669"/>
    <property type="project" value="InterPro"/>
</dbReference>
<dbReference type="CDD" id="cd06454">
    <property type="entry name" value="KBL_like"/>
    <property type="match status" value="1"/>
</dbReference>
<proteinExistence type="inferred from homology"/>
<name>A0A2P6NC41_9EUKA</name>
<keyword evidence="11" id="KW-1185">Reference proteome</keyword>
<dbReference type="InParanoid" id="A0A2P6NC41"/>
<evidence type="ECO:0000256" key="1">
    <source>
        <dbReference type="ARBA" id="ARBA00001933"/>
    </source>
</evidence>
<dbReference type="EMBL" id="MDYQ01000122">
    <property type="protein sequence ID" value="PRP81534.1"/>
    <property type="molecule type" value="Genomic_DNA"/>
</dbReference>
<dbReference type="Gene3D" id="3.40.640.10">
    <property type="entry name" value="Type I PLP-dependent aspartate aminotransferase-like (Major domain)"/>
    <property type="match status" value="1"/>
</dbReference>
<dbReference type="InterPro" id="IPR004839">
    <property type="entry name" value="Aminotransferase_I/II_large"/>
</dbReference>
<comment type="cofactor">
    <cofactor evidence="1 7">
        <name>pyridoxal 5'-phosphate</name>
        <dbReference type="ChEBI" id="CHEBI:597326"/>
    </cofactor>
</comment>
<dbReference type="Proteomes" id="UP000241769">
    <property type="component" value="Unassembled WGS sequence"/>
</dbReference>
<dbReference type="InterPro" id="IPR015421">
    <property type="entry name" value="PyrdxlP-dep_Trfase_major"/>
</dbReference>
<evidence type="ECO:0000313" key="11">
    <source>
        <dbReference type="Proteomes" id="UP000241769"/>
    </source>
</evidence>
<dbReference type="PANTHER" id="PTHR13693:SF3">
    <property type="entry name" value="LD36009P"/>
    <property type="match status" value="1"/>
</dbReference>
<dbReference type="GO" id="GO:0017059">
    <property type="term" value="C:serine palmitoyltransferase complex"/>
    <property type="evidence" value="ECO:0007669"/>
    <property type="project" value="TreeGrafter"/>
</dbReference>
<dbReference type="OrthoDB" id="65434at2759"/>
<dbReference type="InterPro" id="IPR015422">
    <property type="entry name" value="PyrdxlP-dep_Trfase_small"/>
</dbReference>
<comment type="similarity">
    <text evidence="2 7">Belongs to the class-II pyridoxal-phosphate-dependent aminotransferase family.</text>
</comment>
<dbReference type="GO" id="GO:0004758">
    <property type="term" value="F:serine C-palmitoyltransferase activity"/>
    <property type="evidence" value="ECO:0007669"/>
    <property type="project" value="UniProtKB-EC"/>
</dbReference>
<evidence type="ECO:0000256" key="7">
    <source>
        <dbReference type="RuleBase" id="RU003693"/>
    </source>
</evidence>
<evidence type="ECO:0000313" key="10">
    <source>
        <dbReference type="EMBL" id="PRP81534.1"/>
    </source>
</evidence>
<accession>A0A2P6NC41</accession>
<dbReference type="GO" id="GO:0046513">
    <property type="term" value="P:ceramide biosynthetic process"/>
    <property type="evidence" value="ECO:0007669"/>
    <property type="project" value="TreeGrafter"/>
</dbReference>
<sequence length="633" mass="70634">MGKSTFPLAFRLSKNTKYKLSPCVSPLYLLFSHRVDRWLMDRAGNMPPLATQAITKPLVETPNAWRIIMGADKAKNRKKKVDNQKQSNGHAASPKQKQELPVEDQISFEDSHGEKTTVEASVTKPSIEDIFEEHVSFLDIALIYLCYGIILVCGYGREWTEKLLIRFGFIKGFVPNKKGYAPLFKPLDIFWLRRNYQRIRDLFERPISTKPGAYIDVMIRESDDGNATYKFTGENRTCFNLCSYNYLGFAENDGPVIDSVEDSIRRLSFATGSPRLEAGNHVVVDELEKLVAHYIGKPAALVVGMGYATNSTVLPALASGRGNLIISDTLNHASIVCGSRDSGATIRVFKHNDAHDLEGVLRGSILEGQPRTRIPWKRIFVVVEGVYSMEGEILKLPEILAVTKRYKAYLYVDEAHSIGALGKTGRGVCEHWGVDPSNVDILMGTFTKAFGSVGGYIASSEEVIRYLKSLSYGSVYATSMSPPCAQQALSALKLIAGLDGTEQGQVRLNSLHDNSNYFRARLTKMGFHVIGDDDSPIVPMMVYHPSKMCFLSRELLKRGITIVVVGFPVTTLMLSRIRFCISAAHSREDLDWALEQINELGVRCKLNYGLKDHTRRQITASDVTSKRNINKVN</sequence>
<evidence type="ECO:0000256" key="5">
    <source>
        <dbReference type="ARBA" id="ARBA00022898"/>
    </source>
</evidence>
<gene>
    <name evidence="10" type="ORF">PROFUN_10896</name>
</gene>